<sequence length="269" mass="28528">MSSESRATRLKAPLVDSSNRTPLVTKAKRHTHLRAFNTSSLRKCPPTCTVSLAGVTTSPVVSFSFPTTDPPSSTPPTGAMAPPACKHLPCRDVAPRLSAQVACDANPQTHASDSCYPHPPPPPTSASPPPSRAASQILADDPDSSLSLSDLEQQDLLRCERLQALLAVKGRRVPRVSDTDGYRAAGVRAVGAAEQECVRRALDEHDLSPLSTPPSAPSLTPASASAPALEMPVLVATLLLRRHEGGRQTGARTRTPFVWRASKLAFSQN</sequence>
<feature type="compositionally biased region" description="Pro residues" evidence="1">
    <location>
        <begin position="117"/>
        <end position="131"/>
    </location>
</feature>
<name>A0AAD6Z044_9AGAR</name>
<proteinExistence type="predicted"/>
<feature type="region of interest" description="Disordered" evidence="1">
    <location>
        <begin position="206"/>
        <end position="225"/>
    </location>
</feature>
<comment type="caution">
    <text evidence="2">The sequence shown here is derived from an EMBL/GenBank/DDBJ whole genome shotgun (WGS) entry which is preliminary data.</text>
</comment>
<accession>A0AAD6Z044</accession>
<reference evidence="2" key="1">
    <citation type="submission" date="2023-03" db="EMBL/GenBank/DDBJ databases">
        <title>Massive genome expansion in bonnet fungi (Mycena s.s.) driven by repeated elements and novel gene families across ecological guilds.</title>
        <authorList>
            <consortium name="Lawrence Berkeley National Laboratory"/>
            <person name="Harder C.B."/>
            <person name="Miyauchi S."/>
            <person name="Viragh M."/>
            <person name="Kuo A."/>
            <person name="Thoen E."/>
            <person name="Andreopoulos B."/>
            <person name="Lu D."/>
            <person name="Skrede I."/>
            <person name="Drula E."/>
            <person name="Henrissat B."/>
            <person name="Morin E."/>
            <person name="Kohler A."/>
            <person name="Barry K."/>
            <person name="LaButti K."/>
            <person name="Morin E."/>
            <person name="Salamov A."/>
            <person name="Lipzen A."/>
            <person name="Mereny Z."/>
            <person name="Hegedus B."/>
            <person name="Baldrian P."/>
            <person name="Stursova M."/>
            <person name="Weitz H."/>
            <person name="Taylor A."/>
            <person name="Grigoriev I.V."/>
            <person name="Nagy L.G."/>
            <person name="Martin F."/>
            <person name="Kauserud H."/>
        </authorList>
    </citation>
    <scope>NUCLEOTIDE SEQUENCE</scope>
    <source>
        <strain evidence="2">CBHHK002</strain>
    </source>
</reference>
<organism evidence="2 3">
    <name type="scientific">Mycena albidolilacea</name>
    <dbReference type="NCBI Taxonomy" id="1033008"/>
    <lineage>
        <taxon>Eukaryota</taxon>
        <taxon>Fungi</taxon>
        <taxon>Dikarya</taxon>
        <taxon>Basidiomycota</taxon>
        <taxon>Agaricomycotina</taxon>
        <taxon>Agaricomycetes</taxon>
        <taxon>Agaricomycetidae</taxon>
        <taxon>Agaricales</taxon>
        <taxon>Marasmiineae</taxon>
        <taxon>Mycenaceae</taxon>
        <taxon>Mycena</taxon>
    </lineage>
</organism>
<feature type="region of interest" description="Disordered" evidence="1">
    <location>
        <begin position="1"/>
        <end position="30"/>
    </location>
</feature>
<dbReference type="Proteomes" id="UP001218218">
    <property type="component" value="Unassembled WGS sequence"/>
</dbReference>
<dbReference type="EMBL" id="JARIHO010000117">
    <property type="protein sequence ID" value="KAJ7302402.1"/>
    <property type="molecule type" value="Genomic_DNA"/>
</dbReference>
<feature type="region of interest" description="Disordered" evidence="1">
    <location>
        <begin position="108"/>
        <end position="146"/>
    </location>
</feature>
<keyword evidence="3" id="KW-1185">Reference proteome</keyword>
<evidence type="ECO:0000256" key="1">
    <source>
        <dbReference type="SAM" id="MobiDB-lite"/>
    </source>
</evidence>
<dbReference type="AlphaFoldDB" id="A0AAD6Z044"/>
<gene>
    <name evidence="2" type="ORF">DFH08DRAFT_977971</name>
</gene>
<protein>
    <submittedName>
        <fullName evidence="2">Uncharacterized protein</fullName>
    </submittedName>
</protein>
<evidence type="ECO:0000313" key="2">
    <source>
        <dbReference type="EMBL" id="KAJ7302402.1"/>
    </source>
</evidence>
<evidence type="ECO:0000313" key="3">
    <source>
        <dbReference type="Proteomes" id="UP001218218"/>
    </source>
</evidence>